<comment type="caution">
    <text evidence="8">The sequence shown here is derived from an EMBL/GenBank/DDBJ whole genome shotgun (WGS) entry which is preliminary data.</text>
</comment>
<dbReference type="Proteomes" id="UP000095605">
    <property type="component" value="Unassembled WGS sequence"/>
</dbReference>
<proteinExistence type="predicted"/>
<dbReference type="EMBL" id="LPNL01000001">
    <property type="protein sequence ID" value="OEJ92184.1"/>
    <property type="molecule type" value="Genomic_DNA"/>
</dbReference>
<evidence type="ECO:0000256" key="4">
    <source>
        <dbReference type="ARBA" id="ARBA00023242"/>
    </source>
</evidence>
<evidence type="ECO:0000256" key="1">
    <source>
        <dbReference type="ARBA" id="ARBA00004123"/>
    </source>
</evidence>
<evidence type="ECO:0000256" key="5">
    <source>
        <dbReference type="PROSITE-ProRule" id="PRU00221"/>
    </source>
</evidence>
<feature type="repeat" description="WD" evidence="5">
    <location>
        <begin position="227"/>
        <end position="268"/>
    </location>
</feature>
<dbReference type="AlphaFoldDB" id="A0A1E5RZ72"/>
<evidence type="ECO:0000256" key="6">
    <source>
        <dbReference type="SAM" id="Coils"/>
    </source>
</evidence>
<dbReference type="PROSITE" id="PS50294">
    <property type="entry name" value="WD_REPEATS_REGION"/>
    <property type="match status" value="1"/>
</dbReference>
<evidence type="ECO:0000256" key="3">
    <source>
        <dbReference type="ARBA" id="ARBA00022737"/>
    </source>
</evidence>
<feature type="coiled-coil region" evidence="6">
    <location>
        <begin position="44"/>
        <end position="119"/>
    </location>
</feature>
<dbReference type="Gene3D" id="2.130.10.10">
    <property type="entry name" value="YVTN repeat-like/Quinoprotein amine dehydrogenase"/>
    <property type="match status" value="1"/>
</dbReference>
<dbReference type="OrthoDB" id="189968at2759"/>
<organism evidence="8 9">
    <name type="scientific">Hanseniaspora opuntiae</name>
    <dbReference type="NCBI Taxonomy" id="211096"/>
    <lineage>
        <taxon>Eukaryota</taxon>
        <taxon>Fungi</taxon>
        <taxon>Dikarya</taxon>
        <taxon>Ascomycota</taxon>
        <taxon>Saccharomycotina</taxon>
        <taxon>Saccharomycetes</taxon>
        <taxon>Saccharomycodales</taxon>
        <taxon>Saccharomycodaceae</taxon>
        <taxon>Hanseniaspora</taxon>
    </lineage>
</organism>
<feature type="compositionally biased region" description="Acidic residues" evidence="7">
    <location>
        <begin position="18"/>
        <end position="38"/>
    </location>
</feature>
<accession>A0A1E5RZ72</accession>
<reference evidence="9" key="1">
    <citation type="journal article" date="2016" name="Genome Announc.">
        <title>Genome sequences of three species of Hanseniaspora isolated from spontaneous wine fermentations.</title>
        <authorList>
            <person name="Sternes P.R."/>
            <person name="Lee D."/>
            <person name="Kutyna D.R."/>
            <person name="Borneman A.R."/>
        </authorList>
    </citation>
    <scope>NUCLEOTIDE SEQUENCE [LARGE SCALE GENOMIC DNA]</scope>
    <source>
        <strain evidence="9">AWRI3578</strain>
    </source>
</reference>
<dbReference type="InterPro" id="IPR015943">
    <property type="entry name" value="WD40/YVTN_repeat-like_dom_sf"/>
</dbReference>
<comment type="subcellular location">
    <subcellularLocation>
        <location evidence="1">Nucleus</location>
    </subcellularLocation>
</comment>
<protein>
    <submittedName>
        <fullName evidence="8">Ribosomal RNA-processing protein 9</fullName>
    </submittedName>
</protein>
<dbReference type="PANTHER" id="PTHR19865:SF0">
    <property type="entry name" value="U3 SMALL NUCLEOLAR RNA-INTERACTING PROTEIN 2"/>
    <property type="match status" value="1"/>
</dbReference>
<feature type="repeat" description="WD" evidence="5">
    <location>
        <begin position="313"/>
        <end position="354"/>
    </location>
</feature>
<keyword evidence="3" id="KW-0677">Repeat</keyword>
<gene>
    <name evidence="8" type="ORF">AWRI3578_g36</name>
</gene>
<dbReference type="SUPFAM" id="SSF50978">
    <property type="entry name" value="WD40 repeat-like"/>
    <property type="match status" value="1"/>
</dbReference>
<feature type="region of interest" description="Disordered" evidence="7">
    <location>
        <begin position="1"/>
        <end position="42"/>
    </location>
</feature>
<feature type="compositionally biased region" description="Acidic residues" evidence="7">
    <location>
        <begin position="1"/>
        <end position="11"/>
    </location>
</feature>
<dbReference type="Pfam" id="PF00400">
    <property type="entry name" value="WD40"/>
    <property type="match status" value="4"/>
</dbReference>
<sequence length="571" mass="66396">MSDLSNSEDEILSNTSSIEDEYQTPDEISSEEEFENENETDKRRRLAKQYLENIREEANEIVNEQLLNKRKLIDSELDDSKQKKVKISNNIDEYNNFDAADLEREILESRLYKDNLSQEGKMYRYLALDFKENIKVIKKQFNRTADFLTSMDLFQENAVTTLLDLENNNIMNSGNKNPFIVTVSKDFVMTKYDISNFDSRIKKVKQIKIGDIKFKPENLQTEHDNNSLEHYKNINHVAISPDGKNIVTGGMDRKLIIWSSETLNPIKGIPTKDRRGEVESMGFRNNSDQLFVACKDYKIRVYNVKQFQQMDTLFGHQGPITDVSVLNMERCVSVGSYDKSLMLWKLQDESRLVFKLPQKVKSQEQLKQDYIKHRKENKIKEDIKDSIVMKDNKLPNFFPSPTTLDLCIMIDDTHFVSSSDDGNIQLWSTQKKKPLFQVPHAHGFMNKNDKIRYSAEEDHLQMKLQADIQHNKHFKITAMANIPYSDLLITGSDSGVLKLWKIDIVSNSIDLVKNIHDVHGRIMSIKVLNINDQKYRLIVCCSKEEKKGRWEKAGHKARNGIYDIVLEKDNK</sequence>
<evidence type="ECO:0000256" key="2">
    <source>
        <dbReference type="ARBA" id="ARBA00022574"/>
    </source>
</evidence>
<evidence type="ECO:0000313" key="8">
    <source>
        <dbReference type="EMBL" id="OEJ92184.1"/>
    </source>
</evidence>
<dbReference type="InterPro" id="IPR001680">
    <property type="entry name" value="WD40_rpt"/>
</dbReference>
<dbReference type="InterPro" id="IPR036322">
    <property type="entry name" value="WD40_repeat_dom_sf"/>
</dbReference>
<name>A0A1E5RZ72_9ASCO</name>
<keyword evidence="6" id="KW-0175">Coiled coil</keyword>
<dbReference type="SMART" id="SM00320">
    <property type="entry name" value="WD40"/>
    <property type="match status" value="5"/>
</dbReference>
<keyword evidence="9" id="KW-1185">Reference proteome</keyword>
<evidence type="ECO:0000256" key="7">
    <source>
        <dbReference type="SAM" id="MobiDB-lite"/>
    </source>
</evidence>
<dbReference type="PROSITE" id="PS50082">
    <property type="entry name" value="WD_REPEATS_2"/>
    <property type="match status" value="2"/>
</dbReference>
<dbReference type="InterPro" id="IPR039241">
    <property type="entry name" value="Rrp9-like"/>
</dbReference>
<dbReference type="PANTHER" id="PTHR19865">
    <property type="entry name" value="U3 SMALL NUCLEOLAR RNA INTERACTING PROTEIN 2"/>
    <property type="match status" value="1"/>
</dbReference>
<keyword evidence="4" id="KW-0539">Nucleus</keyword>
<evidence type="ECO:0000313" key="9">
    <source>
        <dbReference type="Proteomes" id="UP000095605"/>
    </source>
</evidence>
<dbReference type="GO" id="GO:0034511">
    <property type="term" value="F:U3 snoRNA binding"/>
    <property type="evidence" value="ECO:0007669"/>
    <property type="project" value="InterPro"/>
</dbReference>
<dbReference type="GO" id="GO:0032040">
    <property type="term" value="C:small-subunit processome"/>
    <property type="evidence" value="ECO:0007669"/>
    <property type="project" value="TreeGrafter"/>
</dbReference>
<keyword evidence="2 5" id="KW-0853">WD repeat</keyword>